<keyword evidence="3 7" id="KW-0032">Aminotransferase</keyword>
<dbReference type="Pfam" id="PF00202">
    <property type="entry name" value="Aminotran_3"/>
    <property type="match status" value="1"/>
</dbReference>
<dbReference type="AlphaFoldDB" id="A0A3N2R5P5"/>
<comment type="similarity">
    <text evidence="2 6">Belongs to the class-III pyridoxal-phosphate-dependent aminotransferase family.</text>
</comment>
<dbReference type="PROSITE" id="PS00600">
    <property type="entry name" value="AA_TRANSFER_CLASS_3"/>
    <property type="match status" value="1"/>
</dbReference>
<dbReference type="InterPro" id="IPR049704">
    <property type="entry name" value="Aminotrans_3_PPA_site"/>
</dbReference>
<dbReference type="Gene3D" id="3.90.1150.10">
    <property type="entry name" value="Aspartate Aminotransferase, domain 1"/>
    <property type="match status" value="1"/>
</dbReference>
<proteinExistence type="inferred from homology"/>
<dbReference type="CDD" id="cd00610">
    <property type="entry name" value="OAT_like"/>
    <property type="match status" value="1"/>
</dbReference>
<dbReference type="PANTHER" id="PTHR43094">
    <property type="entry name" value="AMINOTRANSFERASE"/>
    <property type="match status" value="1"/>
</dbReference>
<comment type="caution">
    <text evidence="7">The sequence shown here is derived from an EMBL/GenBank/DDBJ whole genome shotgun (WGS) entry which is preliminary data.</text>
</comment>
<evidence type="ECO:0000256" key="3">
    <source>
        <dbReference type="ARBA" id="ARBA00022576"/>
    </source>
</evidence>
<name>A0A3N2R5P5_9RHOB</name>
<dbReference type="Proteomes" id="UP000268016">
    <property type="component" value="Unassembled WGS sequence"/>
</dbReference>
<dbReference type="InterPro" id="IPR015424">
    <property type="entry name" value="PyrdxlP-dep_Trfase"/>
</dbReference>
<dbReference type="SUPFAM" id="SSF53383">
    <property type="entry name" value="PLP-dependent transferases"/>
    <property type="match status" value="1"/>
</dbReference>
<dbReference type="PANTHER" id="PTHR43094:SF1">
    <property type="entry name" value="AMINOTRANSFERASE CLASS-III"/>
    <property type="match status" value="1"/>
</dbReference>
<evidence type="ECO:0000256" key="2">
    <source>
        <dbReference type="ARBA" id="ARBA00008954"/>
    </source>
</evidence>
<dbReference type="RefSeq" id="WP_123642277.1">
    <property type="nucleotide sequence ID" value="NZ_ML119084.1"/>
</dbReference>
<comment type="cofactor">
    <cofactor evidence="1">
        <name>pyridoxal 5'-phosphate</name>
        <dbReference type="ChEBI" id="CHEBI:597326"/>
    </cofactor>
</comment>
<keyword evidence="4 7" id="KW-0808">Transferase</keyword>
<dbReference type="EMBL" id="RDRB01000004">
    <property type="protein sequence ID" value="ROU02754.1"/>
    <property type="molecule type" value="Genomic_DNA"/>
</dbReference>
<gene>
    <name evidence="7" type="ORF">EAT49_10585</name>
</gene>
<keyword evidence="5 6" id="KW-0663">Pyridoxal phosphate</keyword>
<reference evidence="7 8" key="1">
    <citation type="submission" date="2018-10" db="EMBL/GenBank/DDBJ databases">
        <title>Histidinibacterium lentulum gen. nov., sp. nov., a marine bacterium from the culture broth of Picochlorum sp. 122.</title>
        <authorList>
            <person name="Wang G."/>
        </authorList>
    </citation>
    <scope>NUCLEOTIDE SEQUENCE [LARGE SCALE GENOMIC DNA]</scope>
    <source>
        <strain evidence="7 8">B17</strain>
    </source>
</reference>
<dbReference type="InterPro" id="IPR015422">
    <property type="entry name" value="PyrdxlP-dep_Trfase_small"/>
</dbReference>
<dbReference type="GO" id="GO:0005829">
    <property type="term" value="C:cytosol"/>
    <property type="evidence" value="ECO:0007669"/>
    <property type="project" value="TreeGrafter"/>
</dbReference>
<accession>A0A3N2R5P5</accession>
<organism evidence="7 8">
    <name type="scientific">Histidinibacterium lentulum</name>
    <dbReference type="NCBI Taxonomy" id="2480588"/>
    <lineage>
        <taxon>Bacteria</taxon>
        <taxon>Pseudomonadati</taxon>
        <taxon>Pseudomonadota</taxon>
        <taxon>Alphaproteobacteria</taxon>
        <taxon>Rhodobacterales</taxon>
        <taxon>Paracoccaceae</taxon>
        <taxon>Histidinibacterium</taxon>
    </lineage>
</organism>
<dbReference type="NCBIfam" id="NF004767">
    <property type="entry name" value="PRK06105.1"/>
    <property type="match status" value="1"/>
</dbReference>
<keyword evidence="8" id="KW-1185">Reference proteome</keyword>
<dbReference type="PIRSF" id="PIRSF000521">
    <property type="entry name" value="Transaminase_4ab_Lys_Orn"/>
    <property type="match status" value="1"/>
</dbReference>
<evidence type="ECO:0000256" key="4">
    <source>
        <dbReference type="ARBA" id="ARBA00022679"/>
    </source>
</evidence>
<sequence length="461" mass="49663">MDTDLPSLPNSLEARDRRSLVHGLTDLARHLEIGPKIIESGRGVWVSDGEGRTYLEGMSGLWCISLGYGQERLIAACEAQMRKLAYYHLTNHKGHPAPIELAEKLLEIAPVPMSHVWFANSGSESADCAARLCWYYWNAVGQPQKRKFLAHDRAYHGNTIAAASLTGTSYAHEGFNLPLDGFLHVATPHYLTGAQPDETEEQFVARLLAELEARILAEGPETIAAFFTEPVMAAGGVIVPPEGYFDGLQRLLNKHDILLVADEVVTAFGRTGEMFGTTRMGLEPDLIVLAKGLTSAYIPMSALMMNARIFDAISAYSGRLGIFGLTMTYSGHPVAAAVAREAIALYEELAIPERTKALEPVLLGGLRDRLGGHPNVGDIRGTGLLAGVQLVARRDPLTLFDASARFGPRVAALAEDNGLIVRAIGDTIAICPPLVIDEAEIAQLVDRLARAIEAAAAEPGA</sequence>
<dbReference type="OrthoDB" id="9801834at2"/>
<evidence type="ECO:0000256" key="1">
    <source>
        <dbReference type="ARBA" id="ARBA00001933"/>
    </source>
</evidence>
<dbReference type="InterPro" id="IPR005814">
    <property type="entry name" value="Aminotrans_3"/>
</dbReference>
<dbReference type="Gene3D" id="3.40.640.10">
    <property type="entry name" value="Type I PLP-dependent aspartate aminotransferase-like (Major domain)"/>
    <property type="match status" value="1"/>
</dbReference>
<evidence type="ECO:0000313" key="8">
    <source>
        <dbReference type="Proteomes" id="UP000268016"/>
    </source>
</evidence>
<evidence type="ECO:0000256" key="5">
    <source>
        <dbReference type="ARBA" id="ARBA00022898"/>
    </source>
</evidence>
<dbReference type="FunFam" id="3.40.640.10:FF:000014">
    <property type="entry name" value="Adenosylmethionine-8-amino-7-oxononanoate aminotransferase, probable"/>
    <property type="match status" value="1"/>
</dbReference>
<dbReference type="GO" id="GO:0030170">
    <property type="term" value="F:pyridoxal phosphate binding"/>
    <property type="evidence" value="ECO:0007669"/>
    <property type="project" value="InterPro"/>
</dbReference>
<evidence type="ECO:0000313" key="7">
    <source>
        <dbReference type="EMBL" id="ROU02754.1"/>
    </source>
</evidence>
<dbReference type="InterPro" id="IPR015421">
    <property type="entry name" value="PyrdxlP-dep_Trfase_major"/>
</dbReference>
<protein>
    <submittedName>
        <fullName evidence="7">Aminotransferase class III-fold pyridoxal phosphate-dependent enzyme</fullName>
    </submittedName>
</protein>
<evidence type="ECO:0000256" key="6">
    <source>
        <dbReference type="RuleBase" id="RU003560"/>
    </source>
</evidence>
<dbReference type="GO" id="GO:0008483">
    <property type="term" value="F:transaminase activity"/>
    <property type="evidence" value="ECO:0007669"/>
    <property type="project" value="UniProtKB-KW"/>
</dbReference>